<evidence type="ECO:0000259" key="4">
    <source>
        <dbReference type="Pfam" id="PF21789"/>
    </source>
</evidence>
<feature type="domain" description="Transposable element P transposase-like RNase H" evidence="2">
    <location>
        <begin position="75"/>
        <end position="208"/>
    </location>
</feature>
<dbReference type="Pfam" id="PF21787">
    <property type="entry name" value="TNP-like_RNaseH_N"/>
    <property type="match status" value="1"/>
</dbReference>
<dbReference type="InterPro" id="IPR048365">
    <property type="entry name" value="TNP-like_RNaseH_N"/>
</dbReference>
<evidence type="ECO:0008006" key="7">
    <source>
        <dbReference type="Google" id="ProtNLM"/>
    </source>
</evidence>
<protein>
    <recommendedName>
        <fullName evidence="7">Transposable element P transposase</fullName>
    </recommendedName>
</protein>
<dbReference type="Pfam" id="PF21788">
    <property type="entry name" value="TNP-like_GBD"/>
    <property type="match status" value="1"/>
</dbReference>
<dbReference type="Proteomes" id="UP001075354">
    <property type="component" value="Chromosome 8"/>
</dbReference>
<name>A0AAV7XKX2_9NEOP</name>
<evidence type="ECO:0000259" key="2">
    <source>
        <dbReference type="Pfam" id="PF21787"/>
    </source>
</evidence>
<accession>A0AAV7XKX2</accession>
<organism evidence="5 6">
    <name type="scientific">Megalurothrips usitatus</name>
    <name type="common">bean blossom thrips</name>
    <dbReference type="NCBI Taxonomy" id="439358"/>
    <lineage>
        <taxon>Eukaryota</taxon>
        <taxon>Metazoa</taxon>
        <taxon>Ecdysozoa</taxon>
        <taxon>Arthropoda</taxon>
        <taxon>Hexapoda</taxon>
        <taxon>Insecta</taxon>
        <taxon>Pterygota</taxon>
        <taxon>Neoptera</taxon>
        <taxon>Paraneoptera</taxon>
        <taxon>Thysanoptera</taxon>
        <taxon>Terebrantia</taxon>
        <taxon>Thripoidea</taxon>
        <taxon>Thripidae</taxon>
        <taxon>Megalurothrips</taxon>
    </lineage>
</organism>
<reference evidence="5" key="1">
    <citation type="submission" date="2022-12" db="EMBL/GenBank/DDBJ databases">
        <title>Chromosome-level genome assembly of the bean flower thrips Megalurothrips usitatus.</title>
        <authorList>
            <person name="Ma L."/>
            <person name="Liu Q."/>
            <person name="Li H."/>
            <person name="Cai W."/>
        </authorList>
    </citation>
    <scope>NUCLEOTIDE SEQUENCE</scope>
    <source>
        <strain evidence="5">Cailab_2022a</strain>
    </source>
</reference>
<sequence>MINNLEISVGAKMLLDGEIRNFQRSPNARKWNLKEKCYALALFKRGPRCYRFLRANTTLPSERTLTNVLGKVKLEPGVSPFLINALGKKIETGGVLKSKLVTLMFDEMYANEGLYYNIDLDKIEGFEDLGPLGRTQRNANHVLVFMIQGMYEDFKYPVGYFPINGTCPKETLAQLIPHVIRQVSGVGAEVVASVSDQGPTNRGAITILRSRCPEGKNKMRVDLAAQVPSESVASGMETFNVLSSGKYAAWIPTASTFRVLDRLFDSTNGPGRKDKPKKDRTHVTDGSYHEAHWREMIARMEKWVFIRKGTGERHVPPCLSGFIDNLRTLGRIWQTVKRKGFTELNLRKLNQDPLENYFGAIRQTCGDGSDPTIPQFVSGMKTVLVQQVSAPGRNSNCVQDDGKFLSDLAELIETASYEPVAHTEEPALLRGADPRENSVRAIKFTKLTRQGPSLTCAKICSKVLALTNKCAVCKTTLTTDDISSDLTLQMMSENTSEWEKPSPRLMNFFLMSQKQIAMLWKEIAWKCHLSQTIKEKLLVLDPLDWLDCSDHGDAVKDELLQLITTRIINMTCTDINREIRSQKVKAVRQAQKKSLKSKNVPEDYGLQDINQTDWEILTGLEGK</sequence>
<dbReference type="EMBL" id="JAPTSV010000008">
    <property type="protein sequence ID" value="KAJ1525423.1"/>
    <property type="molecule type" value="Genomic_DNA"/>
</dbReference>
<evidence type="ECO:0000256" key="1">
    <source>
        <dbReference type="SAM" id="MobiDB-lite"/>
    </source>
</evidence>
<comment type="caution">
    <text evidence="5">The sequence shown here is derived from an EMBL/GenBank/DDBJ whole genome shotgun (WGS) entry which is preliminary data.</text>
</comment>
<feature type="region of interest" description="Disordered" evidence="1">
    <location>
        <begin position="266"/>
        <end position="286"/>
    </location>
</feature>
<dbReference type="AlphaFoldDB" id="A0AAV7XKX2"/>
<feature type="compositionally biased region" description="Basic and acidic residues" evidence="1">
    <location>
        <begin position="271"/>
        <end position="286"/>
    </location>
</feature>
<evidence type="ECO:0000313" key="5">
    <source>
        <dbReference type="EMBL" id="KAJ1525423.1"/>
    </source>
</evidence>
<dbReference type="InterPro" id="IPR048367">
    <property type="entry name" value="TNP-like_RNaseH_C"/>
</dbReference>
<keyword evidence="6" id="KW-1185">Reference proteome</keyword>
<evidence type="ECO:0000313" key="6">
    <source>
        <dbReference type="Proteomes" id="UP001075354"/>
    </source>
</evidence>
<gene>
    <name evidence="5" type="ORF">ONE63_010237</name>
</gene>
<feature type="domain" description="Transposable element P transposase-like RNase H C-terminal" evidence="4">
    <location>
        <begin position="348"/>
        <end position="380"/>
    </location>
</feature>
<evidence type="ECO:0000259" key="3">
    <source>
        <dbReference type="Pfam" id="PF21788"/>
    </source>
</evidence>
<dbReference type="InterPro" id="IPR048366">
    <property type="entry name" value="TNP-like_GBD"/>
</dbReference>
<feature type="domain" description="Transposable element P transposase-like GTP-binding insertion" evidence="3">
    <location>
        <begin position="215"/>
        <end position="272"/>
    </location>
</feature>
<proteinExistence type="predicted"/>
<dbReference type="Pfam" id="PF21789">
    <property type="entry name" value="TNP-like_RNaseH_C"/>
    <property type="match status" value="1"/>
</dbReference>